<evidence type="ECO:0000313" key="2">
    <source>
        <dbReference type="Proteomes" id="UP000199514"/>
    </source>
</evidence>
<dbReference type="STRING" id="927664.SAMN05421780_10279"/>
<gene>
    <name evidence="1" type="ORF">SAMN05421780_10279</name>
</gene>
<organism evidence="1 2">
    <name type="scientific">Flexibacter flexilis DSM 6793</name>
    <dbReference type="NCBI Taxonomy" id="927664"/>
    <lineage>
        <taxon>Bacteria</taxon>
        <taxon>Pseudomonadati</taxon>
        <taxon>Bacteroidota</taxon>
        <taxon>Cytophagia</taxon>
        <taxon>Cytophagales</taxon>
        <taxon>Flexibacteraceae</taxon>
        <taxon>Flexibacter</taxon>
    </lineage>
</organism>
<keyword evidence="2" id="KW-1185">Reference proteome</keyword>
<evidence type="ECO:0008006" key="3">
    <source>
        <dbReference type="Google" id="ProtNLM"/>
    </source>
</evidence>
<sequence length="252" mass="29174">MALDSLVRLRADSLFRVWRDSVQQANTPKIQNTAPKTFKYSLALDGNFSEGNVQRILFITRAELSWKNKIMDITTHPRFVYGKQNGDLAERDGFTDLYVNVLHQKKVYGFGLGTAENSRLRDINSRIMGGAGIGFHLLRTDRNTFSVTNGIVYETTHFKERADVETFRNSLRIKGLHKIGSGKFRFKHLSFFQPSLQYAQNLRWSTQMSLEILLHKQLAFRTSFENYYESVIETGRQRNDLRWSVGLSFFSL</sequence>
<dbReference type="EMBL" id="FOLE01000002">
    <property type="protein sequence ID" value="SFB95202.1"/>
    <property type="molecule type" value="Genomic_DNA"/>
</dbReference>
<proteinExistence type="predicted"/>
<accession>A0A1I1F8C1</accession>
<name>A0A1I1F8C1_9BACT</name>
<dbReference type="InterPro" id="IPR007433">
    <property type="entry name" value="DUF481"/>
</dbReference>
<dbReference type="Pfam" id="PF04338">
    <property type="entry name" value="DUF481"/>
    <property type="match status" value="1"/>
</dbReference>
<evidence type="ECO:0000313" key="1">
    <source>
        <dbReference type="EMBL" id="SFB95202.1"/>
    </source>
</evidence>
<protein>
    <recommendedName>
        <fullName evidence="3">DUF481 domain-containing protein</fullName>
    </recommendedName>
</protein>
<reference evidence="1 2" key="1">
    <citation type="submission" date="2016-10" db="EMBL/GenBank/DDBJ databases">
        <authorList>
            <person name="de Groot N.N."/>
        </authorList>
    </citation>
    <scope>NUCLEOTIDE SEQUENCE [LARGE SCALE GENOMIC DNA]</scope>
    <source>
        <strain evidence="1 2">DSM 6793</strain>
    </source>
</reference>
<dbReference type="Proteomes" id="UP000199514">
    <property type="component" value="Unassembled WGS sequence"/>
</dbReference>
<dbReference type="AlphaFoldDB" id="A0A1I1F8C1"/>